<dbReference type="InterPro" id="IPR028098">
    <property type="entry name" value="Glyco_trans_4-like_N"/>
</dbReference>
<dbReference type="Pfam" id="PF13579">
    <property type="entry name" value="Glyco_trans_4_4"/>
    <property type="match status" value="1"/>
</dbReference>
<organism evidence="2 3">
    <name type="scientific">Nitratireductor pacificus pht-3B</name>
    <dbReference type="NCBI Taxonomy" id="391937"/>
    <lineage>
        <taxon>Bacteria</taxon>
        <taxon>Pseudomonadati</taxon>
        <taxon>Pseudomonadota</taxon>
        <taxon>Alphaproteobacteria</taxon>
        <taxon>Hyphomicrobiales</taxon>
        <taxon>Phyllobacteriaceae</taxon>
        <taxon>Nitratireductor</taxon>
    </lineage>
</organism>
<dbReference type="STRING" id="391937.NA2_18450"/>
<dbReference type="PANTHER" id="PTHR45947">
    <property type="entry name" value="SULFOQUINOVOSYL TRANSFERASE SQD2"/>
    <property type="match status" value="1"/>
</dbReference>
<evidence type="ECO:0000259" key="1">
    <source>
        <dbReference type="Pfam" id="PF13579"/>
    </source>
</evidence>
<dbReference type="Gene3D" id="3.40.50.2000">
    <property type="entry name" value="Glycogen Phosphorylase B"/>
    <property type="match status" value="2"/>
</dbReference>
<dbReference type="PANTHER" id="PTHR45947:SF3">
    <property type="entry name" value="SULFOQUINOVOSYL TRANSFERASE SQD2"/>
    <property type="match status" value="1"/>
</dbReference>
<dbReference type="GO" id="GO:0016758">
    <property type="term" value="F:hexosyltransferase activity"/>
    <property type="evidence" value="ECO:0007669"/>
    <property type="project" value="TreeGrafter"/>
</dbReference>
<proteinExistence type="predicted"/>
<dbReference type="Pfam" id="PF13692">
    <property type="entry name" value="Glyco_trans_1_4"/>
    <property type="match status" value="1"/>
</dbReference>
<name>K2M8Q7_9HYPH</name>
<dbReference type="InterPro" id="IPR050194">
    <property type="entry name" value="Glycosyltransferase_grp1"/>
</dbReference>
<protein>
    <submittedName>
        <fullName evidence="2">Group 1 glycosyl transferase</fullName>
    </submittedName>
</protein>
<keyword evidence="3" id="KW-1185">Reference proteome</keyword>
<keyword evidence="2" id="KW-0808">Transferase</keyword>
<feature type="domain" description="Glycosyltransferase subfamily 4-like N-terminal" evidence="1">
    <location>
        <begin position="19"/>
        <end position="189"/>
    </location>
</feature>
<dbReference type="Proteomes" id="UP000006786">
    <property type="component" value="Unassembled WGS sequence"/>
</dbReference>
<dbReference type="RefSeq" id="WP_008598694.1">
    <property type="nucleotide sequence ID" value="NZ_AMRM01000025.1"/>
</dbReference>
<dbReference type="SUPFAM" id="SSF53756">
    <property type="entry name" value="UDP-Glycosyltransferase/glycogen phosphorylase"/>
    <property type="match status" value="1"/>
</dbReference>
<dbReference type="EMBL" id="AMRM01000025">
    <property type="protein sequence ID" value="EKF17390.1"/>
    <property type="molecule type" value="Genomic_DNA"/>
</dbReference>
<evidence type="ECO:0000313" key="2">
    <source>
        <dbReference type="EMBL" id="EKF17390.1"/>
    </source>
</evidence>
<sequence length="409" mass="44739">MRDLEPLPTDPGSPRLLRAGMLSATLAAAGHETTWFTSTFNHYSRRQRSAGRLEPGDHLAIEVLPAPGYRRNIGLRRLLHNRRFAREFLRAAERAARLPDVIVADLPTTDAASAAIGFGRRAEIPTILSIRDLWPDFFADFMPPLLRPFVRLGVMPLDRQARFACGHADSLIGISEEYLNWGQAKGARRRTELDRVFPLGFLRPPDASAAETAGVLERLGVGQGQRIVSFVGSWGATYDLELVLETARRLTDRRDIVFVLAGNASERPELKRAFEALPNTVLPGWLGPDEVAALLGASDVGLLPYAKNAPQGLPNKVYEYMAYGTYQVATLTGEAENLYAETAAGRSIADATPASLAAAIGDVLAAPEIAAARTRRREIFDTRFDARKVYAGMTDHIVEVAATRAARRG</sequence>
<dbReference type="eggNOG" id="COG0438">
    <property type="taxonomic scope" value="Bacteria"/>
</dbReference>
<reference evidence="2 3" key="1">
    <citation type="journal article" date="2012" name="J. Bacteriol.">
        <title>Genome Sequence of Nitratireductor pacificus Type Strain pht-3B.</title>
        <authorList>
            <person name="Lai Q."/>
            <person name="Li G."/>
            <person name="Shao Z."/>
        </authorList>
    </citation>
    <scope>NUCLEOTIDE SEQUENCE [LARGE SCALE GENOMIC DNA]</scope>
    <source>
        <strain evidence="3">pht-3B</strain>
    </source>
</reference>
<gene>
    <name evidence="2" type="ORF">NA2_18450</name>
</gene>
<accession>K2M8Q7</accession>
<dbReference type="PATRIC" id="fig|391937.3.peg.3790"/>
<evidence type="ECO:0000313" key="3">
    <source>
        <dbReference type="Proteomes" id="UP000006786"/>
    </source>
</evidence>
<dbReference type="AlphaFoldDB" id="K2M8Q7"/>
<comment type="caution">
    <text evidence="2">The sequence shown here is derived from an EMBL/GenBank/DDBJ whole genome shotgun (WGS) entry which is preliminary data.</text>
</comment>